<dbReference type="AlphaFoldDB" id="U9UFK4"/>
<evidence type="ECO:0000313" key="1">
    <source>
        <dbReference type="EMBL" id="ESA14381.1"/>
    </source>
</evidence>
<protein>
    <submittedName>
        <fullName evidence="1">Uncharacterized protein</fullName>
    </submittedName>
</protein>
<gene>
    <name evidence="1" type="ORF">GLOINDRAFT_25014</name>
</gene>
<organism evidence="1">
    <name type="scientific">Rhizophagus irregularis (strain DAOM 181602 / DAOM 197198 / MUCL 43194)</name>
    <name type="common">Arbuscular mycorrhizal fungus</name>
    <name type="synonym">Glomus intraradices</name>
    <dbReference type="NCBI Taxonomy" id="747089"/>
    <lineage>
        <taxon>Eukaryota</taxon>
        <taxon>Fungi</taxon>
        <taxon>Fungi incertae sedis</taxon>
        <taxon>Mucoromycota</taxon>
        <taxon>Glomeromycotina</taxon>
        <taxon>Glomeromycetes</taxon>
        <taxon>Glomerales</taxon>
        <taxon>Glomeraceae</taxon>
        <taxon>Rhizophagus</taxon>
    </lineage>
</organism>
<dbReference type="HOGENOM" id="CLU_1378775_0_0_1"/>
<dbReference type="EMBL" id="KI282961">
    <property type="protein sequence ID" value="ESA14381.1"/>
    <property type="molecule type" value="Genomic_DNA"/>
</dbReference>
<reference evidence="1" key="1">
    <citation type="submission" date="2013-07" db="EMBL/GenBank/DDBJ databases">
        <title>The genome of an arbuscular mycorrhizal fungus provides insights into the evolution of the oldest plant symbiosis.</title>
        <authorList>
            <consortium name="DOE Joint Genome Institute"/>
            <person name="Tisserant E."/>
            <person name="Malbreil M."/>
            <person name="Kuo A."/>
            <person name="Kohler A."/>
            <person name="Symeonidi A."/>
            <person name="Balestrini R."/>
            <person name="Charron P."/>
            <person name="Duensing N."/>
            <person name="Frei-dit-Frey N."/>
            <person name="Gianinazzi-Pearson V."/>
            <person name="Gilbert B."/>
            <person name="Handa Y."/>
            <person name="Hijri M."/>
            <person name="Kaul R."/>
            <person name="Kawaguchi M."/>
            <person name="Krajinski F."/>
            <person name="Lammers P."/>
            <person name="Lapierre D."/>
            <person name="Masclaux F.G."/>
            <person name="Murat C."/>
            <person name="Morin E."/>
            <person name="Ndikumana S."/>
            <person name="Pagni M."/>
            <person name="Petitpierre D."/>
            <person name="Requena N."/>
            <person name="Rosikiewicz P."/>
            <person name="Riley R."/>
            <person name="Saito K."/>
            <person name="San Clemente H."/>
            <person name="Shapiro H."/>
            <person name="van Tuinen D."/>
            <person name="Becard G."/>
            <person name="Bonfante P."/>
            <person name="Paszkowski U."/>
            <person name="Shachar-Hill Y."/>
            <person name="Young J.P."/>
            <person name="Sanders I.R."/>
            <person name="Henrissat B."/>
            <person name="Rensing S.A."/>
            <person name="Grigoriev I.V."/>
            <person name="Corradi N."/>
            <person name="Roux C."/>
            <person name="Martin F."/>
        </authorList>
    </citation>
    <scope>NUCLEOTIDE SEQUENCE</scope>
    <source>
        <strain evidence="1">DAOM 197198</strain>
    </source>
</reference>
<name>U9UFK4_RHIID</name>
<proteinExistence type="predicted"/>
<dbReference type="VEuPathDB" id="FungiDB:RhiirFUN_002109"/>
<sequence>MNNVELKQIKINCYISDSAGEHATARCQLRIEYSNKLFPFNPETYNQFEENIIDFWESAKGLAPELSRLALQLFGICVNATSHKKVLAMAQLQKYESEDNDKNNDDSKFTFNAFNDSDTEELEETSIIDDCNVNDTFEEYDNNNILNPEQWTKIIKSWIEMVNTENDSNNLDSREVEPYDFEIGRHDTHPADNPLVKW</sequence>
<accession>U9UFK4</accession>